<evidence type="ECO:0000259" key="3">
    <source>
        <dbReference type="Pfam" id="PF22910"/>
    </source>
</evidence>
<evidence type="ECO:0000256" key="1">
    <source>
        <dbReference type="SAM" id="Coils"/>
    </source>
</evidence>
<dbReference type="OrthoDB" id="2020426at2759"/>
<keyword evidence="1" id="KW-0175">Coiled coil</keyword>
<organism evidence="4 5">
    <name type="scientific">Carnegiea gigantea</name>
    <dbReference type="NCBI Taxonomy" id="171969"/>
    <lineage>
        <taxon>Eukaryota</taxon>
        <taxon>Viridiplantae</taxon>
        <taxon>Streptophyta</taxon>
        <taxon>Embryophyta</taxon>
        <taxon>Tracheophyta</taxon>
        <taxon>Spermatophyta</taxon>
        <taxon>Magnoliopsida</taxon>
        <taxon>eudicotyledons</taxon>
        <taxon>Gunneridae</taxon>
        <taxon>Pentapetalae</taxon>
        <taxon>Caryophyllales</taxon>
        <taxon>Cactineae</taxon>
        <taxon>Cactaceae</taxon>
        <taxon>Cactoideae</taxon>
        <taxon>Echinocereeae</taxon>
        <taxon>Carnegiea</taxon>
    </lineage>
</organism>
<comment type="caution">
    <text evidence="4">The sequence shown here is derived from an EMBL/GenBank/DDBJ whole genome shotgun (WGS) entry which is preliminary data.</text>
</comment>
<dbReference type="EMBL" id="JAKOGI010000091">
    <property type="protein sequence ID" value="KAJ8444730.1"/>
    <property type="molecule type" value="Genomic_DNA"/>
</dbReference>
<keyword evidence="5" id="KW-1185">Reference proteome</keyword>
<evidence type="ECO:0000313" key="4">
    <source>
        <dbReference type="EMBL" id="KAJ8444730.1"/>
    </source>
</evidence>
<dbReference type="Pfam" id="PF22910">
    <property type="entry name" value="EDR4-like_1st"/>
    <property type="match status" value="1"/>
</dbReference>
<evidence type="ECO:0008006" key="6">
    <source>
        <dbReference type="Google" id="ProtNLM"/>
    </source>
</evidence>
<proteinExistence type="predicted"/>
<name>A0A9Q1KKQ2_9CARY</name>
<dbReference type="PANTHER" id="PTHR31105">
    <property type="entry name" value="EXTRA-LARGE G-PROTEIN-LIKE"/>
    <property type="match status" value="1"/>
</dbReference>
<dbReference type="InterPro" id="IPR055126">
    <property type="entry name" value="EDR4-like_N"/>
</dbReference>
<protein>
    <recommendedName>
        <fullName evidence="6">Zinc-ribbon domain-containing protein</fullName>
    </recommendedName>
</protein>
<accession>A0A9Q1KKQ2</accession>
<dbReference type="AlphaFoldDB" id="A0A9Q1KKQ2"/>
<dbReference type="PANTHER" id="PTHR31105:SF42">
    <property type="entry name" value="OS02G0258300 PROTEIN"/>
    <property type="match status" value="1"/>
</dbReference>
<sequence>MAETLKLCLVRCPQCESLLQEHPDYSIYQCGGCGAILRARRGKLDGNKESERFDEKRVGVVSDTSDNFLGKLTVSDAENVESKVIDGDGSCEIVAQNIGNDSKTKVGTCVVEEENSSRNQVGNGKVDSKVDKLERQIENSNGLSRSGRFLESKLSDRGMNERFWRMRRDHFERGRFSSSNKFNEDRSRFSLDSSYSNQASRSIRIDYIDHDREELLRKLDELKDQLIRYQTVKGKAPEKTLQEATTAEYHVEHDGYFHDHPSSWPQASSQFSASNKHIARPPYFDSYHEPLPIINDSDVATFNYPNPVHSSNHAPRFEDPFEPHMFPRPQPRRIPSHHRYMSLEPDPFEPHHYSVTLNQPSCACYQCYAREQQVPRQMPPSAFSNRRFSHVANKSIGCHHEVQIALGSHGYDTKEVNNPLKGSCDPQSHTRHTSDINVEVGAFPRARPTRVLLTKEHSCHPVAGGAPFVTCHNCFKLLKLPKKVSYNKGEWKLSCGACFSVISFGIVDEKLVSLDTSASYSTTDDLDSCNDVGNGRGNHLKRHNASFCSEDYANSVYDLQAMDGGRASSSSCQDMSTSKSEEMHNICSVSATTTRDEHFSDELVARQVVTSTAKPCDIPFPPASPPQDSFDYTSKYRTVNRGGKGSLSSRLDQERIMTNKSNLRHPSLKESLATEMEIPDDYADPEVLQDSADTYREDDQQKGKKGADSFLAGIIKKSFKSTQTTGSGKRNITVNGHLIPDRLVKKAEKLAGPIYPGKYWYDYQAGFWGVMGGPCLGIIPPHIQEFSYPMLDKCGGGNTGVFVNGRELHQKDLDLLASRGLPAARDKSYTVELSGRVVDKDSGKEIVNLGKLAPTVEKLRCGFGMRPPEGAA</sequence>
<evidence type="ECO:0000259" key="2">
    <source>
        <dbReference type="Pfam" id="PF11331"/>
    </source>
</evidence>
<dbReference type="Proteomes" id="UP001153076">
    <property type="component" value="Unassembled WGS sequence"/>
</dbReference>
<feature type="domain" description="Enhanced disease resistance 4-like N-terminal" evidence="3">
    <location>
        <begin position="6"/>
        <end position="39"/>
    </location>
</feature>
<feature type="domain" description="Probable zinc-ribbon" evidence="2">
    <location>
        <begin position="463"/>
        <end position="505"/>
    </location>
</feature>
<dbReference type="InterPro" id="IPR021480">
    <property type="entry name" value="Zinc_ribbon_12"/>
</dbReference>
<dbReference type="InterPro" id="IPR040244">
    <property type="entry name" value="EDR4-like"/>
</dbReference>
<gene>
    <name evidence="4" type="ORF">Cgig2_030404</name>
</gene>
<reference evidence="4" key="1">
    <citation type="submission" date="2022-04" db="EMBL/GenBank/DDBJ databases">
        <title>Carnegiea gigantea Genome sequencing and assembly v2.</title>
        <authorList>
            <person name="Copetti D."/>
            <person name="Sanderson M.J."/>
            <person name="Burquez A."/>
            <person name="Wojciechowski M.F."/>
        </authorList>
    </citation>
    <scope>NUCLEOTIDE SEQUENCE</scope>
    <source>
        <strain evidence="4">SGP5-SGP5p</strain>
        <tissue evidence="4">Aerial part</tissue>
    </source>
</reference>
<dbReference type="Pfam" id="PF11331">
    <property type="entry name" value="Zn_ribbon_12"/>
    <property type="match status" value="1"/>
</dbReference>
<dbReference type="GO" id="GO:1900150">
    <property type="term" value="P:regulation of defense response to fungus"/>
    <property type="evidence" value="ECO:0007669"/>
    <property type="project" value="InterPro"/>
</dbReference>
<evidence type="ECO:0000313" key="5">
    <source>
        <dbReference type="Proteomes" id="UP001153076"/>
    </source>
</evidence>
<feature type="coiled-coil region" evidence="1">
    <location>
        <begin position="205"/>
        <end position="232"/>
    </location>
</feature>